<feature type="transmembrane region" description="Helical" evidence="1">
    <location>
        <begin position="57"/>
        <end position="81"/>
    </location>
</feature>
<organism evidence="2 3">
    <name type="scientific">Xenotaenia resolanae</name>
    <dbReference type="NCBI Taxonomy" id="208358"/>
    <lineage>
        <taxon>Eukaryota</taxon>
        <taxon>Metazoa</taxon>
        <taxon>Chordata</taxon>
        <taxon>Craniata</taxon>
        <taxon>Vertebrata</taxon>
        <taxon>Euteleostomi</taxon>
        <taxon>Actinopterygii</taxon>
        <taxon>Neopterygii</taxon>
        <taxon>Teleostei</taxon>
        <taxon>Neoteleostei</taxon>
        <taxon>Acanthomorphata</taxon>
        <taxon>Ovalentaria</taxon>
        <taxon>Atherinomorphae</taxon>
        <taxon>Cyprinodontiformes</taxon>
        <taxon>Goodeidae</taxon>
        <taxon>Xenotaenia</taxon>
    </lineage>
</organism>
<comment type="caution">
    <text evidence="2">The sequence shown here is derived from an EMBL/GenBank/DDBJ whole genome shotgun (WGS) entry which is preliminary data.</text>
</comment>
<evidence type="ECO:0000256" key="1">
    <source>
        <dbReference type="SAM" id="Phobius"/>
    </source>
</evidence>
<keyword evidence="3" id="KW-1185">Reference proteome</keyword>
<dbReference type="EMBL" id="JAHRIM010050962">
    <property type="protein sequence ID" value="MEQ2269062.1"/>
    <property type="molecule type" value="Genomic_DNA"/>
</dbReference>
<gene>
    <name evidence="2" type="ORF">XENORESO_021551</name>
</gene>
<evidence type="ECO:0000313" key="2">
    <source>
        <dbReference type="EMBL" id="MEQ2269062.1"/>
    </source>
</evidence>
<proteinExistence type="predicted"/>
<accession>A0ABV0WKT9</accession>
<keyword evidence="1" id="KW-1133">Transmembrane helix</keyword>
<dbReference type="Proteomes" id="UP001444071">
    <property type="component" value="Unassembled WGS sequence"/>
</dbReference>
<keyword evidence="1" id="KW-0812">Transmembrane</keyword>
<keyword evidence="1" id="KW-0472">Membrane</keyword>
<protein>
    <submittedName>
        <fullName evidence="2">Uncharacterized protein</fullName>
    </submittedName>
</protein>
<evidence type="ECO:0000313" key="3">
    <source>
        <dbReference type="Proteomes" id="UP001444071"/>
    </source>
</evidence>
<sequence>MILDNHAAVIKNMISSDKFIFFGCWVCAPNTLCDRDHFGPCNLCQVLDLNLFYHFSLVPFCSGVVFCNNEIMFNFFVLFLIRKIENSTQNRVLDPKYELPVNWRSDRKGKQNRTDWR</sequence>
<reference evidence="2 3" key="1">
    <citation type="submission" date="2021-06" db="EMBL/GenBank/DDBJ databases">
        <authorList>
            <person name="Palmer J.M."/>
        </authorList>
    </citation>
    <scope>NUCLEOTIDE SEQUENCE [LARGE SCALE GENOMIC DNA]</scope>
    <source>
        <strain evidence="2 3">XR_2019</strain>
        <tissue evidence="2">Muscle</tissue>
    </source>
</reference>
<name>A0ABV0WKT9_9TELE</name>